<keyword evidence="3 11" id="KW-0633">Potassium transport</keyword>
<evidence type="ECO:0000256" key="8">
    <source>
        <dbReference type="ARBA" id="ARBA00022989"/>
    </source>
</evidence>
<dbReference type="RefSeq" id="WP_153418251.1">
    <property type="nucleotide sequence ID" value="NZ_WFLM01000001.1"/>
</dbReference>
<keyword evidence="8 11" id="KW-1133">Transmembrane helix</keyword>
<dbReference type="AlphaFoldDB" id="A0A6N6VW95"/>
<dbReference type="GO" id="GO:0008556">
    <property type="term" value="F:P-type potassium transmembrane transporter activity"/>
    <property type="evidence" value="ECO:0007669"/>
    <property type="project" value="InterPro"/>
</dbReference>
<evidence type="ECO:0000256" key="4">
    <source>
        <dbReference type="ARBA" id="ARBA00022692"/>
    </source>
</evidence>
<evidence type="ECO:0000256" key="11">
    <source>
        <dbReference type="HAMAP-Rule" id="MF_00276"/>
    </source>
</evidence>
<evidence type="ECO:0000256" key="5">
    <source>
        <dbReference type="ARBA" id="ARBA00022741"/>
    </source>
</evidence>
<protein>
    <recommendedName>
        <fullName evidence="11">Potassium-transporting ATPase KdpC subunit</fullName>
    </recommendedName>
    <alternativeName>
        <fullName evidence="11">ATP phosphohydrolase [potassium-transporting] C chain</fullName>
    </alternativeName>
    <alternativeName>
        <fullName evidence="11">Potassium-binding and translocating subunit C</fullName>
    </alternativeName>
    <alternativeName>
        <fullName evidence="11">Potassium-translocating ATPase C chain</fullName>
    </alternativeName>
</protein>
<dbReference type="NCBIfam" id="NF001454">
    <property type="entry name" value="PRK00315.1"/>
    <property type="match status" value="1"/>
</dbReference>
<evidence type="ECO:0000256" key="9">
    <source>
        <dbReference type="ARBA" id="ARBA00023065"/>
    </source>
</evidence>
<comment type="subcellular location">
    <subcellularLocation>
        <location evidence="11">Cell membrane</location>
        <topology evidence="11">Single-pass membrane protein</topology>
    </subcellularLocation>
</comment>
<comment type="caution">
    <text evidence="12">The sequence shown here is derived from an EMBL/GenBank/DDBJ whole genome shotgun (WGS) entry which is preliminary data.</text>
</comment>
<dbReference type="PANTHER" id="PTHR30042:SF2">
    <property type="entry name" value="POTASSIUM-TRANSPORTING ATPASE KDPC SUBUNIT"/>
    <property type="match status" value="1"/>
</dbReference>
<organism evidence="12 13">
    <name type="scientific">Silvanigrella paludirubra</name>
    <dbReference type="NCBI Taxonomy" id="2499159"/>
    <lineage>
        <taxon>Bacteria</taxon>
        <taxon>Pseudomonadati</taxon>
        <taxon>Bdellovibrionota</taxon>
        <taxon>Oligoflexia</taxon>
        <taxon>Silvanigrellales</taxon>
        <taxon>Silvanigrellaceae</taxon>
        <taxon>Silvanigrella</taxon>
    </lineage>
</organism>
<dbReference type="NCBIfam" id="TIGR00681">
    <property type="entry name" value="kdpC"/>
    <property type="match status" value="1"/>
</dbReference>
<evidence type="ECO:0000256" key="1">
    <source>
        <dbReference type="ARBA" id="ARBA00022448"/>
    </source>
</evidence>
<evidence type="ECO:0000313" key="13">
    <source>
        <dbReference type="Proteomes" id="UP000437748"/>
    </source>
</evidence>
<dbReference type="PANTHER" id="PTHR30042">
    <property type="entry name" value="POTASSIUM-TRANSPORTING ATPASE C CHAIN"/>
    <property type="match status" value="1"/>
</dbReference>
<comment type="subunit">
    <text evidence="11">The system is composed of three essential subunits: KdpA, KdpB and KdpC.</text>
</comment>
<name>A0A6N6VW95_9BACT</name>
<dbReference type="InterPro" id="IPR003820">
    <property type="entry name" value="KdpC"/>
</dbReference>
<dbReference type="Pfam" id="PF02669">
    <property type="entry name" value="KdpC"/>
    <property type="match status" value="1"/>
</dbReference>
<proteinExistence type="inferred from homology"/>
<evidence type="ECO:0000256" key="7">
    <source>
        <dbReference type="ARBA" id="ARBA00022958"/>
    </source>
</evidence>
<dbReference type="EMBL" id="WFLM01000001">
    <property type="protein sequence ID" value="KAB8040733.1"/>
    <property type="molecule type" value="Genomic_DNA"/>
</dbReference>
<keyword evidence="6 11" id="KW-0067">ATP-binding</keyword>
<keyword evidence="2 11" id="KW-1003">Cell membrane</keyword>
<keyword evidence="9 11" id="KW-0406">Ion transport</keyword>
<dbReference type="PIRSF" id="PIRSF001296">
    <property type="entry name" value="K_ATPase_KdpC"/>
    <property type="match status" value="1"/>
</dbReference>
<dbReference type="GO" id="GO:0005524">
    <property type="term" value="F:ATP binding"/>
    <property type="evidence" value="ECO:0007669"/>
    <property type="project" value="UniProtKB-UniRule"/>
</dbReference>
<evidence type="ECO:0000256" key="2">
    <source>
        <dbReference type="ARBA" id="ARBA00022475"/>
    </source>
</evidence>
<evidence type="ECO:0000256" key="6">
    <source>
        <dbReference type="ARBA" id="ARBA00022840"/>
    </source>
</evidence>
<comment type="function">
    <text evidence="11">Part of the high-affinity ATP-driven potassium transport (or Kdp) system, which catalyzes the hydrolysis of ATP coupled with the electrogenic transport of potassium into the cytoplasm. This subunit acts as a catalytic chaperone that increases the ATP-binding affinity of the ATP-hydrolyzing subunit KdpB by the formation of a transient KdpB/KdpC/ATP ternary complex.</text>
</comment>
<keyword evidence="1 11" id="KW-0813">Transport</keyword>
<comment type="similarity">
    <text evidence="11">Belongs to the KdpC family.</text>
</comment>
<dbReference type="Proteomes" id="UP000437748">
    <property type="component" value="Unassembled WGS sequence"/>
</dbReference>
<sequence length="196" mass="21835">MLKTFYRAISFSLFMYFLVGICYPYATYFLGLNLFPKQSKGSLIFQNGIPVGSELIGQNFSQAKYFWGRPSAAGEKGYDATSSGASNLATTNKDLIDRIEKSIQEFLRQNPSIKREEIPTDLVTASASGLDPEISIQSAKIQIPRIAKARNISENNLNLLVDKLTQNPTLSFIGTERVNVLLLNIELDKETSKLKN</sequence>
<evidence type="ECO:0000256" key="10">
    <source>
        <dbReference type="ARBA" id="ARBA00023136"/>
    </source>
</evidence>
<dbReference type="GO" id="GO:0005886">
    <property type="term" value="C:plasma membrane"/>
    <property type="evidence" value="ECO:0007669"/>
    <property type="project" value="UniProtKB-SubCell"/>
</dbReference>
<evidence type="ECO:0000256" key="3">
    <source>
        <dbReference type="ARBA" id="ARBA00022538"/>
    </source>
</evidence>
<keyword evidence="7 11" id="KW-0630">Potassium</keyword>
<dbReference type="OrthoDB" id="9788285at2"/>
<keyword evidence="4 11" id="KW-0812">Transmembrane</keyword>
<keyword evidence="13" id="KW-1185">Reference proteome</keyword>
<gene>
    <name evidence="11 12" type="primary">kdpC</name>
    <name evidence="12" type="ORF">GCL60_02055</name>
</gene>
<reference evidence="12 13" key="1">
    <citation type="submission" date="2019-10" db="EMBL/GenBank/DDBJ databases">
        <title>New species of Slilvanegrellaceae.</title>
        <authorList>
            <person name="Pitt A."/>
            <person name="Hahn M.W."/>
        </authorList>
    </citation>
    <scope>NUCLEOTIDE SEQUENCE [LARGE SCALE GENOMIC DNA]</scope>
    <source>
        <strain evidence="12 13">SP-Ram-0.45-NSY-1</strain>
    </source>
</reference>
<accession>A0A6N6VW95</accession>
<dbReference type="HAMAP" id="MF_00276">
    <property type="entry name" value="KdpC"/>
    <property type="match status" value="1"/>
</dbReference>
<evidence type="ECO:0000313" key="12">
    <source>
        <dbReference type="EMBL" id="KAB8040733.1"/>
    </source>
</evidence>
<keyword evidence="5 11" id="KW-0547">Nucleotide-binding</keyword>
<feature type="transmembrane region" description="Helical" evidence="11">
    <location>
        <begin position="13"/>
        <end position="35"/>
    </location>
</feature>
<keyword evidence="10 11" id="KW-0472">Membrane</keyword>